<dbReference type="EMBL" id="CALTRL010003377">
    <property type="protein sequence ID" value="CAH7681037.1"/>
    <property type="molecule type" value="Genomic_DNA"/>
</dbReference>
<feature type="region of interest" description="Disordered" evidence="1">
    <location>
        <begin position="114"/>
        <end position="139"/>
    </location>
</feature>
<name>A0AAV0B3L8_PHAPC</name>
<accession>A0AAV0B3L8</accession>
<gene>
    <name evidence="2" type="ORF">PPACK8108_LOCUS13578</name>
</gene>
<proteinExistence type="predicted"/>
<comment type="caution">
    <text evidence="2">The sequence shown here is derived from an EMBL/GenBank/DDBJ whole genome shotgun (WGS) entry which is preliminary data.</text>
</comment>
<sequence length="170" mass="18550">MLVESLGTKEARVERGWAGAKVVPAGPGRDGWGRERSLACLKKMCLAGMRKDEAGQGLAVTGLVGWLGEGELHGTPESLRMQQILNNPQPVGHPPREEDIQMNPPEQNLILQQPIVPPEGNNDDPQGIHQNNKAQDNPAPVLLAIQNEYLFKRRANVPADINNPANDLNH</sequence>
<organism evidence="2 3">
    <name type="scientific">Phakopsora pachyrhizi</name>
    <name type="common">Asian soybean rust disease fungus</name>
    <dbReference type="NCBI Taxonomy" id="170000"/>
    <lineage>
        <taxon>Eukaryota</taxon>
        <taxon>Fungi</taxon>
        <taxon>Dikarya</taxon>
        <taxon>Basidiomycota</taxon>
        <taxon>Pucciniomycotina</taxon>
        <taxon>Pucciniomycetes</taxon>
        <taxon>Pucciniales</taxon>
        <taxon>Phakopsoraceae</taxon>
        <taxon>Phakopsora</taxon>
    </lineage>
</organism>
<protein>
    <submittedName>
        <fullName evidence="2">Uncharacterized protein</fullName>
    </submittedName>
</protein>
<dbReference type="Proteomes" id="UP001153365">
    <property type="component" value="Unassembled WGS sequence"/>
</dbReference>
<evidence type="ECO:0000256" key="1">
    <source>
        <dbReference type="SAM" id="MobiDB-lite"/>
    </source>
</evidence>
<keyword evidence="3" id="KW-1185">Reference proteome</keyword>
<evidence type="ECO:0000313" key="2">
    <source>
        <dbReference type="EMBL" id="CAH7681037.1"/>
    </source>
</evidence>
<reference evidence="2" key="1">
    <citation type="submission" date="2022-06" db="EMBL/GenBank/DDBJ databases">
        <authorList>
            <consortium name="SYNGENTA / RWTH Aachen University"/>
        </authorList>
    </citation>
    <scope>NUCLEOTIDE SEQUENCE</scope>
</reference>
<evidence type="ECO:0000313" key="3">
    <source>
        <dbReference type="Proteomes" id="UP001153365"/>
    </source>
</evidence>
<dbReference type="AlphaFoldDB" id="A0AAV0B3L8"/>